<organism evidence="1 2">
    <name type="scientific">Dreissena polymorpha</name>
    <name type="common">Zebra mussel</name>
    <name type="synonym">Mytilus polymorpha</name>
    <dbReference type="NCBI Taxonomy" id="45954"/>
    <lineage>
        <taxon>Eukaryota</taxon>
        <taxon>Metazoa</taxon>
        <taxon>Spiralia</taxon>
        <taxon>Lophotrochozoa</taxon>
        <taxon>Mollusca</taxon>
        <taxon>Bivalvia</taxon>
        <taxon>Autobranchia</taxon>
        <taxon>Heteroconchia</taxon>
        <taxon>Euheterodonta</taxon>
        <taxon>Imparidentia</taxon>
        <taxon>Neoheterodontei</taxon>
        <taxon>Myida</taxon>
        <taxon>Dreissenoidea</taxon>
        <taxon>Dreissenidae</taxon>
        <taxon>Dreissena</taxon>
    </lineage>
</organism>
<protein>
    <submittedName>
        <fullName evidence="1">Uncharacterized protein</fullName>
    </submittedName>
</protein>
<keyword evidence="2" id="KW-1185">Reference proteome</keyword>
<gene>
    <name evidence="1" type="ORF">DPMN_065281</name>
</gene>
<sequence length="93" mass="10736">MLRNFKLWLQYHSIIFVSVAIVDEFNRFSASRPGGDYNHDKQKESNMKVHRFLALCGYTEADDSKDSLVRADHLRVPVVQPEAARCSVDVCRH</sequence>
<evidence type="ECO:0000313" key="2">
    <source>
        <dbReference type="Proteomes" id="UP000828390"/>
    </source>
</evidence>
<accession>A0A9D4CFG5</accession>
<reference evidence="1" key="2">
    <citation type="submission" date="2020-11" db="EMBL/GenBank/DDBJ databases">
        <authorList>
            <person name="McCartney M.A."/>
            <person name="Auch B."/>
            <person name="Kono T."/>
            <person name="Mallez S."/>
            <person name="Becker A."/>
            <person name="Gohl D.M."/>
            <person name="Silverstein K.A.T."/>
            <person name="Koren S."/>
            <person name="Bechman K.B."/>
            <person name="Herman A."/>
            <person name="Abrahante J.E."/>
            <person name="Garbe J."/>
        </authorList>
    </citation>
    <scope>NUCLEOTIDE SEQUENCE</scope>
    <source>
        <strain evidence="1">Duluth1</strain>
        <tissue evidence="1">Whole animal</tissue>
    </source>
</reference>
<comment type="caution">
    <text evidence="1">The sequence shown here is derived from an EMBL/GenBank/DDBJ whole genome shotgun (WGS) entry which is preliminary data.</text>
</comment>
<dbReference type="Proteomes" id="UP000828390">
    <property type="component" value="Unassembled WGS sequence"/>
</dbReference>
<name>A0A9D4CFG5_DREPO</name>
<dbReference type="AlphaFoldDB" id="A0A9D4CFG5"/>
<reference evidence="1" key="1">
    <citation type="journal article" date="2019" name="bioRxiv">
        <title>The Genome of the Zebra Mussel, Dreissena polymorpha: A Resource for Invasive Species Research.</title>
        <authorList>
            <person name="McCartney M.A."/>
            <person name="Auch B."/>
            <person name="Kono T."/>
            <person name="Mallez S."/>
            <person name="Zhang Y."/>
            <person name="Obille A."/>
            <person name="Becker A."/>
            <person name="Abrahante J.E."/>
            <person name="Garbe J."/>
            <person name="Badalamenti J.P."/>
            <person name="Herman A."/>
            <person name="Mangelson H."/>
            <person name="Liachko I."/>
            <person name="Sullivan S."/>
            <person name="Sone E.D."/>
            <person name="Koren S."/>
            <person name="Silverstein K.A.T."/>
            <person name="Beckman K.B."/>
            <person name="Gohl D.M."/>
        </authorList>
    </citation>
    <scope>NUCLEOTIDE SEQUENCE</scope>
    <source>
        <strain evidence="1">Duluth1</strain>
        <tissue evidence="1">Whole animal</tissue>
    </source>
</reference>
<proteinExistence type="predicted"/>
<evidence type="ECO:0000313" key="1">
    <source>
        <dbReference type="EMBL" id="KAH3722324.1"/>
    </source>
</evidence>
<dbReference type="EMBL" id="JAIWYP010000013">
    <property type="protein sequence ID" value="KAH3722324.1"/>
    <property type="molecule type" value="Genomic_DNA"/>
</dbReference>